<evidence type="ECO:0000313" key="7">
    <source>
        <dbReference type="EMBL" id="QAA34779.1"/>
    </source>
</evidence>
<evidence type="ECO:0000313" key="8">
    <source>
        <dbReference type="Proteomes" id="UP000286268"/>
    </source>
</evidence>
<dbReference type="InterPro" id="IPR001789">
    <property type="entry name" value="Sig_transdc_resp-reg_receiver"/>
</dbReference>
<name>A0A3R5QXU8_9CLOT</name>
<dbReference type="InterPro" id="IPR016032">
    <property type="entry name" value="Sig_transdc_resp-reg_C-effctor"/>
</dbReference>
<proteinExistence type="predicted"/>
<evidence type="ECO:0000256" key="2">
    <source>
        <dbReference type="ARBA" id="ARBA00023125"/>
    </source>
</evidence>
<keyword evidence="2" id="KW-0238">DNA-binding</keyword>
<dbReference type="InterPro" id="IPR036388">
    <property type="entry name" value="WH-like_DNA-bd_sf"/>
</dbReference>
<dbReference type="InterPro" id="IPR011990">
    <property type="entry name" value="TPR-like_helical_dom_sf"/>
</dbReference>
<feature type="repeat" description="TPR" evidence="5">
    <location>
        <begin position="323"/>
        <end position="356"/>
    </location>
</feature>
<dbReference type="InterPro" id="IPR019734">
    <property type="entry name" value="TPR_rpt"/>
</dbReference>
<evidence type="ECO:0000259" key="6">
    <source>
        <dbReference type="PROSITE" id="PS50110"/>
    </source>
</evidence>
<keyword evidence="4" id="KW-0597">Phosphoprotein</keyword>
<evidence type="ECO:0000256" key="4">
    <source>
        <dbReference type="PROSITE-ProRule" id="PRU00169"/>
    </source>
</evidence>
<evidence type="ECO:0000256" key="5">
    <source>
        <dbReference type="PROSITE-ProRule" id="PRU00339"/>
    </source>
</evidence>
<evidence type="ECO:0000256" key="3">
    <source>
        <dbReference type="ARBA" id="ARBA00024867"/>
    </source>
</evidence>
<dbReference type="GO" id="GO:0000160">
    <property type="term" value="P:phosphorelay signal transduction system"/>
    <property type="evidence" value="ECO:0007669"/>
    <property type="project" value="InterPro"/>
</dbReference>
<dbReference type="InterPro" id="IPR051677">
    <property type="entry name" value="AfsR-DnrI-RedD_regulator"/>
</dbReference>
<dbReference type="SMART" id="SM01043">
    <property type="entry name" value="BTAD"/>
    <property type="match status" value="1"/>
</dbReference>
<gene>
    <name evidence="7" type="ORF">C1I91_25815</name>
</gene>
<dbReference type="SUPFAM" id="SSF48452">
    <property type="entry name" value="TPR-like"/>
    <property type="match status" value="1"/>
</dbReference>
<dbReference type="SUPFAM" id="SSF46894">
    <property type="entry name" value="C-terminal effector domain of the bipartite response regulators"/>
    <property type="match status" value="1"/>
</dbReference>
<dbReference type="PANTHER" id="PTHR35807">
    <property type="entry name" value="TRANSCRIPTIONAL REGULATOR REDD-RELATED"/>
    <property type="match status" value="1"/>
</dbReference>
<dbReference type="PROSITE" id="PS50005">
    <property type="entry name" value="TPR"/>
    <property type="match status" value="1"/>
</dbReference>
<sequence length="412" mass="48009">MRLSAIIIDDELPTLNLMKYLISKNKNIEIVGAFSNPREALEQIKLLKPDVAFIDVEMPGINGIAFAEALEDLNYDIKIIFATAYKEYAFDAFKVEASDYILKPVTEEQVNRTVDKLIKRYPLIISKGHERNVKAASEAEENINISKDAEASSSTRAEDKKDQRCSIISFGQLIVSTESNNASSLSQVKFETSKVEELFAYLVLSEGRPVEKWKLCELLWADFPEKKAEHNLHSTIYRLKTSFKKAGFIEEFIKYKNGCYTLNIDLFYCDLWDFRKLEKYRTLDDSNASQIKAILDLYLGELYGNKGYIWAIDESQKLNDIYTETTMKLAHYYIDKRQYDLAIRYLSKLLQYNTYNEEVYELMMKIYFYKGDRIKLMKFYKDMQETLEKELDVKPRKTTIELYNALINTLGI</sequence>
<dbReference type="AlphaFoldDB" id="A0A3R5QXU8"/>
<dbReference type="InterPro" id="IPR011006">
    <property type="entry name" value="CheY-like_superfamily"/>
</dbReference>
<dbReference type="SMART" id="SM00448">
    <property type="entry name" value="REC"/>
    <property type="match status" value="1"/>
</dbReference>
<organism evidence="7 8">
    <name type="scientific">Clostridium manihotivorum</name>
    <dbReference type="NCBI Taxonomy" id="2320868"/>
    <lineage>
        <taxon>Bacteria</taxon>
        <taxon>Bacillati</taxon>
        <taxon>Bacillota</taxon>
        <taxon>Clostridia</taxon>
        <taxon>Eubacteriales</taxon>
        <taxon>Clostridiaceae</taxon>
        <taxon>Clostridium</taxon>
    </lineage>
</organism>
<dbReference type="PROSITE" id="PS50110">
    <property type="entry name" value="RESPONSE_REGULATORY"/>
    <property type="match status" value="1"/>
</dbReference>
<dbReference type="RefSeq" id="WP_128215491.1">
    <property type="nucleotide sequence ID" value="NZ_CP025746.1"/>
</dbReference>
<dbReference type="Pfam" id="PF00072">
    <property type="entry name" value="Response_reg"/>
    <property type="match status" value="1"/>
</dbReference>
<keyword evidence="8" id="KW-1185">Reference proteome</keyword>
<dbReference type="Gene3D" id="3.40.50.2300">
    <property type="match status" value="1"/>
</dbReference>
<reference evidence="7 8" key="1">
    <citation type="submission" date="2018-01" db="EMBL/GenBank/DDBJ databases">
        <title>Genome Sequencing and Assembly of Anaerobacter polyendosporus strain CT4.</title>
        <authorList>
            <person name="Tachaapaikoon C."/>
            <person name="Sutheeworapong S."/>
            <person name="Jenjaroenpun P."/>
            <person name="Wongsurawat T."/>
            <person name="Nookeaw I."/>
            <person name="Cheawchanlertfa P."/>
            <person name="Kosugi A."/>
            <person name="Cheevadhanarak S."/>
            <person name="Ratanakhanokchai K."/>
        </authorList>
    </citation>
    <scope>NUCLEOTIDE SEQUENCE [LARGE SCALE GENOMIC DNA]</scope>
    <source>
        <strain evidence="7 8">CT4</strain>
    </source>
</reference>
<dbReference type="Gene3D" id="1.25.40.10">
    <property type="entry name" value="Tetratricopeptide repeat domain"/>
    <property type="match status" value="1"/>
</dbReference>
<evidence type="ECO:0000256" key="1">
    <source>
        <dbReference type="ARBA" id="ARBA00018672"/>
    </source>
</evidence>
<dbReference type="GO" id="GO:0003677">
    <property type="term" value="F:DNA binding"/>
    <property type="evidence" value="ECO:0007669"/>
    <property type="project" value="UniProtKB-KW"/>
</dbReference>
<accession>A0A3R5QXU8</accession>
<dbReference type="EMBL" id="CP025746">
    <property type="protein sequence ID" value="QAA34779.1"/>
    <property type="molecule type" value="Genomic_DNA"/>
</dbReference>
<dbReference type="SUPFAM" id="SSF52172">
    <property type="entry name" value="CheY-like"/>
    <property type="match status" value="1"/>
</dbReference>
<dbReference type="GO" id="GO:0006355">
    <property type="term" value="P:regulation of DNA-templated transcription"/>
    <property type="evidence" value="ECO:0007669"/>
    <property type="project" value="InterPro"/>
</dbReference>
<feature type="domain" description="Response regulatory" evidence="6">
    <location>
        <begin position="4"/>
        <end position="118"/>
    </location>
</feature>
<dbReference type="OrthoDB" id="3190595at2"/>
<protein>
    <recommendedName>
        <fullName evidence="1">Stage 0 sporulation protein A homolog</fullName>
    </recommendedName>
</protein>
<dbReference type="Proteomes" id="UP000286268">
    <property type="component" value="Chromosome"/>
</dbReference>
<dbReference type="Pfam" id="PF03704">
    <property type="entry name" value="BTAD"/>
    <property type="match status" value="1"/>
</dbReference>
<dbReference type="InterPro" id="IPR005158">
    <property type="entry name" value="BTAD"/>
</dbReference>
<dbReference type="KEGG" id="cmah:C1I91_25815"/>
<comment type="function">
    <text evidence="3">May play the central regulatory role in sporulation. It may be an element of the effector pathway responsible for the activation of sporulation genes in response to nutritional stress. Spo0A may act in concert with spo0H (a sigma factor) to control the expression of some genes that are critical to the sporulation process.</text>
</comment>
<feature type="modified residue" description="4-aspartylphosphate" evidence="4">
    <location>
        <position position="55"/>
    </location>
</feature>
<keyword evidence="5" id="KW-0802">TPR repeat</keyword>
<dbReference type="Gene3D" id="1.10.10.10">
    <property type="entry name" value="Winged helix-like DNA-binding domain superfamily/Winged helix DNA-binding domain"/>
    <property type="match status" value="1"/>
</dbReference>